<evidence type="ECO:0000256" key="2">
    <source>
        <dbReference type="SAM" id="Phobius"/>
    </source>
</evidence>
<evidence type="ECO:0000313" key="6">
    <source>
        <dbReference type="Proteomes" id="UP000313849"/>
    </source>
</evidence>
<feature type="transmembrane region" description="Helical" evidence="2">
    <location>
        <begin position="187"/>
        <end position="206"/>
    </location>
</feature>
<feature type="transmembrane region" description="Helical" evidence="2">
    <location>
        <begin position="373"/>
        <end position="393"/>
    </location>
</feature>
<proteinExistence type="predicted"/>
<feature type="domain" description="Heparan-alpha-glucosaminide N-acetyltransferase catalytic" evidence="4">
    <location>
        <begin position="67"/>
        <end position="257"/>
    </location>
</feature>
<feature type="transmembrane region" description="Helical" evidence="2">
    <location>
        <begin position="226"/>
        <end position="246"/>
    </location>
</feature>
<feature type="transmembrane region" description="Helical" evidence="2">
    <location>
        <begin position="310"/>
        <end position="328"/>
    </location>
</feature>
<dbReference type="InterPro" id="IPR007349">
    <property type="entry name" value="DUF418"/>
</dbReference>
<dbReference type="Proteomes" id="UP000313849">
    <property type="component" value="Unassembled WGS sequence"/>
</dbReference>
<dbReference type="PANTHER" id="PTHR30590:SF3">
    <property type="entry name" value="HYPOTHETICAL MEMBRANE SPANNING PROTEIN"/>
    <property type="match status" value="1"/>
</dbReference>
<dbReference type="InterPro" id="IPR012429">
    <property type="entry name" value="HGSNAT_cat"/>
</dbReference>
<organism evidence="5 6">
    <name type="scientific">Miniimonas arenae</name>
    <dbReference type="NCBI Taxonomy" id="676201"/>
    <lineage>
        <taxon>Bacteria</taxon>
        <taxon>Bacillati</taxon>
        <taxon>Actinomycetota</taxon>
        <taxon>Actinomycetes</taxon>
        <taxon>Micrococcales</taxon>
        <taxon>Beutenbergiaceae</taxon>
        <taxon>Miniimonas</taxon>
    </lineage>
</organism>
<keyword evidence="2" id="KW-0472">Membrane</keyword>
<comment type="caution">
    <text evidence="5">The sequence shown here is derived from an EMBL/GenBank/DDBJ whole genome shotgun (WGS) entry which is preliminary data.</text>
</comment>
<feature type="transmembrane region" description="Helical" evidence="2">
    <location>
        <begin position="340"/>
        <end position="361"/>
    </location>
</feature>
<accession>A0A5C5BDL8</accession>
<name>A0A5C5BDL8_9MICO</name>
<feature type="transmembrane region" description="Helical" evidence="2">
    <location>
        <begin position="164"/>
        <end position="180"/>
    </location>
</feature>
<evidence type="ECO:0000256" key="1">
    <source>
        <dbReference type="SAM" id="MobiDB-lite"/>
    </source>
</evidence>
<feature type="domain" description="DUF418" evidence="3">
    <location>
        <begin position="307"/>
        <end position="401"/>
    </location>
</feature>
<protein>
    <submittedName>
        <fullName evidence="5">DUF1624 domain-containing protein</fullName>
    </submittedName>
</protein>
<dbReference type="Pfam" id="PF04235">
    <property type="entry name" value="DUF418"/>
    <property type="match status" value="1"/>
</dbReference>
<gene>
    <name evidence="5" type="ORF">FH969_03045</name>
</gene>
<evidence type="ECO:0000313" key="5">
    <source>
        <dbReference type="EMBL" id="TNU76523.1"/>
    </source>
</evidence>
<sequence>MSTPDGPAPRFPAGSTVPAVPPPSWQPATVPPPPHPVAGAAPSWQPAAAPPVQQPAGQPAAKPRRPRITGIDVARAVAILGMLVAHLGTGHASDAGWGAQWMWIFDGRSSALFATLAGVSITLMSRSAATPTDWRGVRTKIAVRAAILLPLGGVLQAIGYPVVVILSTYAVLFLMALPVLRLPSRWLLVLAGVAMTLGPVVVLGLREATTGTAAPSVLFGFGLGELVWGYYPALVWIGYLLVGMVLGRGALAARSFALALVGGGTSLAIAAYGAGSLLTAALAPGQDRADLGWPLALVSVEPHGNSPFEVIGNAGVALAVTGLCLLATSWRAGSLLLSPLAATGAMSLTIYTVQLLVIGALGEHAVWFPESNGPLLALAIGSIVFATIWRHCLGKGPLERALSGASDAAARAVVRSAARPAR</sequence>
<dbReference type="Pfam" id="PF07786">
    <property type="entry name" value="HGSNAT_cat"/>
    <property type="match status" value="1"/>
</dbReference>
<dbReference type="EMBL" id="VENP01000006">
    <property type="protein sequence ID" value="TNU76523.1"/>
    <property type="molecule type" value="Genomic_DNA"/>
</dbReference>
<feature type="compositionally biased region" description="Low complexity" evidence="1">
    <location>
        <begin position="37"/>
        <end position="47"/>
    </location>
</feature>
<dbReference type="PANTHER" id="PTHR30590">
    <property type="entry name" value="INNER MEMBRANE PROTEIN"/>
    <property type="match status" value="1"/>
</dbReference>
<feature type="compositionally biased region" description="Pro residues" evidence="1">
    <location>
        <begin position="19"/>
        <end position="36"/>
    </location>
</feature>
<reference evidence="5 6" key="1">
    <citation type="submission" date="2019-06" db="EMBL/GenBank/DDBJ databases">
        <title>Draft genome sequence of Miniimonas arenae KCTC 19750T isolated from sea sand.</title>
        <authorList>
            <person name="Park S.-J."/>
        </authorList>
    </citation>
    <scope>NUCLEOTIDE SEQUENCE [LARGE SCALE GENOMIC DNA]</scope>
    <source>
        <strain evidence="5 6">KCTC 19750</strain>
    </source>
</reference>
<evidence type="ECO:0000259" key="4">
    <source>
        <dbReference type="Pfam" id="PF07786"/>
    </source>
</evidence>
<keyword evidence="2" id="KW-0812">Transmembrane</keyword>
<keyword evidence="2" id="KW-1133">Transmembrane helix</keyword>
<dbReference type="RefSeq" id="WP_139986025.1">
    <property type="nucleotide sequence ID" value="NZ_VENP01000006.1"/>
</dbReference>
<dbReference type="InterPro" id="IPR052529">
    <property type="entry name" value="Bact_Transport_Assoc"/>
</dbReference>
<feature type="region of interest" description="Disordered" evidence="1">
    <location>
        <begin position="1"/>
        <end position="67"/>
    </location>
</feature>
<keyword evidence="6" id="KW-1185">Reference proteome</keyword>
<feature type="compositionally biased region" description="Pro residues" evidence="1">
    <location>
        <begin position="1"/>
        <end position="10"/>
    </location>
</feature>
<evidence type="ECO:0000259" key="3">
    <source>
        <dbReference type="Pfam" id="PF04235"/>
    </source>
</evidence>
<dbReference type="OrthoDB" id="4966979at2"/>
<feature type="transmembrane region" description="Helical" evidence="2">
    <location>
        <begin position="258"/>
        <end position="283"/>
    </location>
</feature>
<dbReference type="AlphaFoldDB" id="A0A5C5BDL8"/>